<sequence>MINALGISWFVIPTSLYITYFQRTTTSSRYTLGTFIGYGIFFVYLFSLQFITNNLREITSVMFYIGLAFVMLSAILTFSLLNKIRSEKLLP</sequence>
<protein>
    <submittedName>
        <fullName evidence="3">Uncharacterized protein</fullName>
    </submittedName>
</protein>
<reference evidence="4" key="2">
    <citation type="submission" date="2016-04" db="EMBL/GenBank/DDBJ databases">
        <authorList>
            <person name="Shah S.A."/>
            <person name="Garrett R.A."/>
        </authorList>
    </citation>
    <scope>NUCLEOTIDE SEQUENCE [LARGE SCALE GENOMIC DNA]</scope>
    <source>
        <strain evidence="4">ATCC 35091 / DSM 1616 / JCM 8930 / NBRC 15331 / P1</strain>
    </source>
</reference>
<evidence type="ECO:0000313" key="5">
    <source>
        <dbReference type="Proteomes" id="UP000594632"/>
    </source>
</evidence>
<feature type="transmembrane region" description="Helical" evidence="1">
    <location>
        <begin position="30"/>
        <end position="51"/>
    </location>
</feature>
<dbReference type="AlphaFoldDB" id="A0A157T0N9"/>
<dbReference type="OrthoDB" id="43784at2157"/>
<keyword evidence="1" id="KW-1133">Transmembrane helix</keyword>
<keyword evidence="1" id="KW-0472">Membrane</keyword>
<evidence type="ECO:0000256" key="1">
    <source>
        <dbReference type="SAM" id="Phobius"/>
    </source>
</evidence>
<dbReference type="GeneID" id="31677412"/>
<evidence type="ECO:0000313" key="3">
    <source>
        <dbReference type="EMBL" id="SAI84819.1"/>
    </source>
</evidence>
<name>A0A157T0N9_SACSO</name>
<dbReference type="Proteomes" id="UP000076770">
    <property type="component" value="Chromosome i"/>
</dbReference>
<dbReference type="PATRIC" id="fig|2287.9.peg.1284"/>
<proteinExistence type="predicted"/>
<dbReference type="Proteomes" id="UP000594632">
    <property type="component" value="Chromosome"/>
</dbReference>
<feature type="transmembrane region" description="Helical" evidence="1">
    <location>
        <begin position="63"/>
        <end position="81"/>
    </location>
</feature>
<dbReference type="EMBL" id="CP050869">
    <property type="protein sequence ID" value="QPG48763.1"/>
    <property type="molecule type" value="Genomic_DNA"/>
</dbReference>
<reference evidence="3" key="1">
    <citation type="submission" date="2016-04" db="EMBL/GenBank/DDBJ databases">
        <authorList>
            <person name="Evans L.H."/>
            <person name="Alamgir A."/>
            <person name="Owens N."/>
            <person name="Weber N.D."/>
            <person name="Virtaneva K."/>
            <person name="Barbian K."/>
            <person name="Babar A."/>
            <person name="Rosenke K."/>
        </authorList>
    </citation>
    <scope>NUCLEOTIDE SEQUENCE</scope>
    <source>
        <strain evidence="3">P1</strain>
    </source>
</reference>
<keyword evidence="1" id="KW-0812">Transmembrane</keyword>
<dbReference type="RefSeq" id="WP_081225711.1">
    <property type="nucleotide sequence ID" value="NZ_LT549890.1"/>
</dbReference>
<feature type="transmembrane region" description="Helical" evidence="1">
    <location>
        <begin position="6"/>
        <end position="23"/>
    </location>
</feature>
<dbReference type="EMBL" id="LT549890">
    <property type="protein sequence ID" value="SAI84819.1"/>
    <property type="molecule type" value="Genomic_DNA"/>
</dbReference>
<evidence type="ECO:0000313" key="4">
    <source>
        <dbReference type="Proteomes" id="UP000076770"/>
    </source>
</evidence>
<gene>
    <name evidence="2" type="ORF">HFC64_01110</name>
    <name evidence="3" type="ORF">SSOP1_1265</name>
</gene>
<organism evidence="3 4">
    <name type="scientific">Saccharolobus solfataricus</name>
    <name type="common">Sulfolobus solfataricus</name>
    <dbReference type="NCBI Taxonomy" id="2287"/>
    <lineage>
        <taxon>Archaea</taxon>
        <taxon>Thermoproteota</taxon>
        <taxon>Thermoprotei</taxon>
        <taxon>Sulfolobales</taxon>
        <taxon>Sulfolobaceae</taxon>
        <taxon>Saccharolobus</taxon>
    </lineage>
</organism>
<accession>A0A157T0N9</accession>
<reference evidence="2 5" key="3">
    <citation type="journal article" date="2020" name="Nat. Commun.">
        <title>The structures of two archaeal type IV pili illuminate evolutionary relationships.</title>
        <authorList>
            <person name="Wang F."/>
            <person name="Baquero D.P."/>
            <person name="Su Z."/>
            <person name="Beltran L.C."/>
            <person name="Prangishvili D."/>
            <person name="Krupovic M."/>
            <person name="Egelman E.H."/>
        </authorList>
    </citation>
    <scope>NUCLEOTIDE SEQUENCE [LARGE SCALE GENOMIC DNA]</scope>
    <source>
        <strain evidence="2 5">POZ149</strain>
    </source>
</reference>
<evidence type="ECO:0000313" key="2">
    <source>
        <dbReference type="EMBL" id="QPG48763.1"/>
    </source>
</evidence>